<feature type="transmembrane region" description="Helical" evidence="1">
    <location>
        <begin position="47"/>
        <end position="72"/>
    </location>
</feature>
<feature type="transmembrane region" description="Helical" evidence="1">
    <location>
        <begin position="192"/>
        <end position="218"/>
    </location>
</feature>
<feature type="transmembrane region" description="Helical" evidence="1">
    <location>
        <begin position="84"/>
        <end position="105"/>
    </location>
</feature>
<feature type="transmembrane region" description="Helical" evidence="1">
    <location>
        <begin position="230"/>
        <end position="256"/>
    </location>
</feature>
<dbReference type="AlphaFoldDB" id="A0A9N9MBP5"/>
<gene>
    <name evidence="2" type="ORF">CEUTPL_LOCUS2237</name>
</gene>
<dbReference type="Proteomes" id="UP001152799">
    <property type="component" value="Chromosome 10"/>
</dbReference>
<feature type="transmembrane region" description="Helical" evidence="1">
    <location>
        <begin position="159"/>
        <end position="180"/>
    </location>
</feature>
<reference evidence="2" key="1">
    <citation type="submission" date="2022-01" db="EMBL/GenBank/DDBJ databases">
        <authorList>
            <person name="King R."/>
        </authorList>
    </citation>
    <scope>NUCLEOTIDE SEQUENCE</scope>
</reference>
<organism evidence="2 3">
    <name type="scientific">Ceutorhynchus assimilis</name>
    <name type="common">cabbage seed weevil</name>
    <dbReference type="NCBI Taxonomy" id="467358"/>
    <lineage>
        <taxon>Eukaryota</taxon>
        <taxon>Metazoa</taxon>
        <taxon>Ecdysozoa</taxon>
        <taxon>Arthropoda</taxon>
        <taxon>Hexapoda</taxon>
        <taxon>Insecta</taxon>
        <taxon>Pterygota</taxon>
        <taxon>Neoptera</taxon>
        <taxon>Endopterygota</taxon>
        <taxon>Coleoptera</taxon>
        <taxon>Polyphaga</taxon>
        <taxon>Cucujiformia</taxon>
        <taxon>Curculionidae</taxon>
        <taxon>Ceutorhynchinae</taxon>
        <taxon>Ceutorhynchus</taxon>
    </lineage>
</organism>
<keyword evidence="3" id="KW-1185">Reference proteome</keyword>
<keyword evidence="1" id="KW-1133">Transmembrane helix</keyword>
<keyword evidence="1" id="KW-0812">Transmembrane</keyword>
<proteinExistence type="predicted"/>
<sequence length="287" mass="32719">MDSTENTMIDYAENTTSFFSDLEEDPFNPYEYELSTQEKIYHFVIEYLVSTTHMLLCVAILLASSLFFYAFYKFKNLQTRTNNILLHFYICITTSSVLFTIILILEMIIVFSDHHGILVLMVLTFGFVNASLVLALLLAQDWILSASNTSHHSGAVAMSAGSCGLVYSINGIVLIVFNVIRYKKTFSEESKQILYALNVASVYYLMSLPPLCFVLLGIVVPTQTGHSYDFIVIMACITYFLEFIAFSAPVVIVYLLPKWDKNFKMAFDHVFKSTIRKYQQVDNDLEV</sequence>
<feature type="transmembrane region" description="Helical" evidence="1">
    <location>
        <begin position="117"/>
        <end position="139"/>
    </location>
</feature>
<evidence type="ECO:0000256" key="1">
    <source>
        <dbReference type="SAM" id="Phobius"/>
    </source>
</evidence>
<evidence type="ECO:0000313" key="2">
    <source>
        <dbReference type="EMBL" id="CAG9761535.1"/>
    </source>
</evidence>
<dbReference type="EMBL" id="OU892286">
    <property type="protein sequence ID" value="CAG9761535.1"/>
    <property type="molecule type" value="Genomic_DNA"/>
</dbReference>
<keyword evidence="1" id="KW-0472">Membrane</keyword>
<evidence type="ECO:0000313" key="3">
    <source>
        <dbReference type="Proteomes" id="UP001152799"/>
    </source>
</evidence>
<protein>
    <submittedName>
        <fullName evidence="2">Uncharacterized protein</fullName>
    </submittedName>
</protein>
<accession>A0A9N9MBP5</accession>
<dbReference type="OrthoDB" id="6784480at2759"/>
<name>A0A9N9MBP5_9CUCU</name>